<evidence type="ECO:0000256" key="1">
    <source>
        <dbReference type="SAM" id="MobiDB-lite"/>
    </source>
</evidence>
<feature type="transmembrane region" description="Helical" evidence="2">
    <location>
        <begin position="65"/>
        <end position="85"/>
    </location>
</feature>
<evidence type="ECO:0000256" key="2">
    <source>
        <dbReference type="SAM" id="Phobius"/>
    </source>
</evidence>
<reference evidence="3 4" key="1">
    <citation type="journal article" date="2016" name="Sci. Rep.">
        <title>Metabolic traits of an uncultured archaeal lineage -MSBL1- from brine pools of the Red Sea.</title>
        <authorList>
            <person name="Mwirichia R."/>
            <person name="Alam I."/>
            <person name="Rashid M."/>
            <person name="Vinu M."/>
            <person name="Ba-Alawi W."/>
            <person name="Anthony Kamau A."/>
            <person name="Kamanda Ngugi D."/>
            <person name="Goker M."/>
            <person name="Klenk H.P."/>
            <person name="Bajic V."/>
            <person name="Stingl U."/>
        </authorList>
    </citation>
    <scope>NUCLEOTIDE SEQUENCE [LARGE SCALE GENOMIC DNA]</scope>
    <source>
        <strain evidence="3">SCGC-AAA833K04</strain>
    </source>
</reference>
<keyword evidence="4" id="KW-1185">Reference proteome</keyword>
<comment type="caution">
    <text evidence="3">The sequence shown here is derived from an EMBL/GenBank/DDBJ whole genome shotgun (WGS) entry which is preliminary data.</text>
</comment>
<gene>
    <name evidence="3" type="ORF">AKJ46_01055</name>
</gene>
<keyword evidence="2" id="KW-0472">Membrane</keyword>
<accession>A0A133VRG4</accession>
<feature type="transmembrane region" description="Helical" evidence="2">
    <location>
        <begin position="32"/>
        <end position="53"/>
    </location>
</feature>
<keyword evidence="2" id="KW-0812">Transmembrane</keyword>
<keyword evidence="2" id="KW-1133">Transmembrane helix</keyword>
<feature type="compositionally biased region" description="Basic and acidic residues" evidence="1">
    <location>
        <begin position="137"/>
        <end position="146"/>
    </location>
</feature>
<feature type="non-terminal residue" evidence="3">
    <location>
        <position position="156"/>
    </location>
</feature>
<dbReference type="EMBL" id="LHYN01000024">
    <property type="protein sequence ID" value="KXB09030.1"/>
    <property type="molecule type" value="Genomic_DNA"/>
</dbReference>
<evidence type="ECO:0000313" key="4">
    <source>
        <dbReference type="Proteomes" id="UP000070038"/>
    </source>
</evidence>
<sequence>MFKRGSGEGLKLSQKTSSLRDVKGEFDPWRSLLEGIVLGVLIVWVSMPIKGLVTPHMIIPSPIEIWRAAILFLVLVGIACVIGGITKDVILKKSSGSSWQDIHIRGVRIPLPASKLLFLGFSVLIEHELTPMSGVKAEGESQKGDYGEELVLTKPP</sequence>
<organism evidence="3 4">
    <name type="scientific">candidate division MSBL1 archaeon SCGC-AAA833K04</name>
    <dbReference type="NCBI Taxonomy" id="1698258"/>
    <lineage>
        <taxon>Archaea</taxon>
        <taxon>Methanobacteriati</taxon>
        <taxon>Methanobacteriota</taxon>
        <taxon>candidate division MSBL1</taxon>
    </lineage>
</organism>
<feature type="region of interest" description="Disordered" evidence="1">
    <location>
        <begin position="136"/>
        <end position="156"/>
    </location>
</feature>
<proteinExistence type="predicted"/>
<protein>
    <submittedName>
        <fullName evidence="3">Uncharacterized protein</fullName>
    </submittedName>
</protein>
<evidence type="ECO:0000313" key="3">
    <source>
        <dbReference type="EMBL" id="KXB09030.1"/>
    </source>
</evidence>
<dbReference type="AlphaFoldDB" id="A0A133VRG4"/>
<dbReference type="Proteomes" id="UP000070038">
    <property type="component" value="Unassembled WGS sequence"/>
</dbReference>
<name>A0A133VRG4_9EURY</name>